<dbReference type="WBParaSite" id="SVE_0545300.1">
    <property type="protein sequence ID" value="SVE_0545300.1"/>
    <property type="gene ID" value="SVE_0545300"/>
</dbReference>
<dbReference type="STRING" id="75913.A0A0K0F9F2"/>
<dbReference type="InterPro" id="IPR003591">
    <property type="entry name" value="Leu-rich_rpt_typical-subtyp"/>
</dbReference>
<keyword evidence="9 11" id="KW-0472">Membrane</keyword>
<dbReference type="PROSITE" id="PS51450">
    <property type="entry name" value="LRR"/>
    <property type="match status" value="2"/>
</dbReference>
<sequence length="650" mass="75790">MDKFFVIWNFFSILFIHYISRCQCVEQVQNVNSFNDEICHAIHANRSGMNLICCSSSENLNEKCKFKDFCENQRNLTCGCFITIEENFLCSPDSSIQTAQQWYDHESNDFGKINCKSLNLPNSFNVEHFVTIKTWNSILTPALLEGLSHYNVTSLVIKIKEGNEKMQHEDLNKYFKNLNQLTIQFTSPTPLEIDLNSFFINLSNLTSLKLINVPFQFTTRTSSWIKSIQRLHIENNKNLIYLPKWFSYGHSLKKLTVKKTSLIDITSISLLPKLEYLKLSFNEISNIHRVSFISPFLEVVDLSHNKITRLAPHTFSQTIQLRYLDMSNNNFHSPLPESVFSRNTKLKYLSLAKSYITHLTAEAMTGLGNLKTLILSYNPTIRLDIFTLLPLKSLQKLELNWCNLTKMPIAVTQCCHLNTLQLNGNLFYKKDSMPSEVLAMLSSITSLTFDRNPLIEMPYGLFLVPVNNIELIEHILETLIQLPLWQKEPCTPYMWNIHLTNSSNELREKVKMWNEERMEANLLQHCKQLYESTLEKLELYRELEQNSGCEASRKLRSARDSCVIKQIEMERMIEEKIKNEWNDKEVIKMVPPNTKKHKVENYLIISLATNMFLGSFFSTIIIFLILKRIKKCWIRKNHEELAGNTYSENF</sequence>
<evidence type="ECO:0000256" key="4">
    <source>
        <dbReference type="ARBA" id="ARBA00022614"/>
    </source>
</evidence>
<reference evidence="13" key="1">
    <citation type="submission" date="2014-07" db="EMBL/GenBank/DDBJ databases">
        <authorList>
            <person name="Martin A.A"/>
            <person name="De Silva N."/>
        </authorList>
    </citation>
    <scope>NUCLEOTIDE SEQUENCE</scope>
</reference>
<dbReference type="InterPro" id="IPR032675">
    <property type="entry name" value="LRR_dom_sf"/>
</dbReference>
<accession>A0A0K0F9F2</accession>
<evidence type="ECO:0000256" key="1">
    <source>
        <dbReference type="ARBA" id="ARBA00004251"/>
    </source>
</evidence>
<reference evidence="14" key="2">
    <citation type="submission" date="2015-08" db="UniProtKB">
        <authorList>
            <consortium name="WormBaseParasite"/>
        </authorList>
    </citation>
    <scope>IDENTIFICATION</scope>
</reference>
<comment type="subcellular location">
    <subcellularLocation>
        <location evidence="1">Cell membrane</location>
        <topology evidence="1">Single-pass type I membrane protein</topology>
    </subcellularLocation>
</comment>
<dbReference type="GO" id="GO:0005886">
    <property type="term" value="C:plasma membrane"/>
    <property type="evidence" value="ECO:0007669"/>
    <property type="project" value="UniProtKB-SubCell"/>
</dbReference>
<keyword evidence="13" id="KW-1185">Reference proteome</keyword>
<keyword evidence="4" id="KW-0433">Leucine-rich repeat</keyword>
<evidence type="ECO:0000256" key="8">
    <source>
        <dbReference type="ARBA" id="ARBA00022989"/>
    </source>
</evidence>
<dbReference type="SMART" id="SM00369">
    <property type="entry name" value="LRR_TYP"/>
    <property type="match status" value="6"/>
</dbReference>
<organism evidence="13 14">
    <name type="scientific">Strongyloides venezuelensis</name>
    <name type="common">Threadworm</name>
    <dbReference type="NCBI Taxonomy" id="75913"/>
    <lineage>
        <taxon>Eukaryota</taxon>
        <taxon>Metazoa</taxon>
        <taxon>Ecdysozoa</taxon>
        <taxon>Nematoda</taxon>
        <taxon>Chromadorea</taxon>
        <taxon>Rhabditida</taxon>
        <taxon>Tylenchina</taxon>
        <taxon>Panagrolaimomorpha</taxon>
        <taxon>Strongyloidoidea</taxon>
        <taxon>Strongyloididae</taxon>
        <taxon>Strongyloides</taxon>
    </lineage>
</organism>
<evidence type="ECO:0000256" key="2">
    <source>
        <dbReference type="ARBA" id="ARBA00009592"/>
    </source>
</evidence>
<proteinExistence type="inferred from homology"/>
<keyword evidence="5 11" id="KW-0812">Transmembrane</keyword>
<evidence type="ECO:0000313" key="13">
    <source>
        <dbReference type="Proteomes" id="UP000035680"/>
    </source>
</evidence>
<dbReference type="PANTHER" id="PTHR48063">
    <property type="entry name" value="LRR RECEPTOR-LIKE KINASE"/>
    <property type="match status" value="1"/>
</dbReference>
<dbReference type="Pfam" id="PF13855">
    <property type="entry name" value="LRR_8"/>
    <property type="match status" value="2"/>
</dbReference>
<keyword evidence="10" id="KW-0325">Glycoprotein</keyword>
<evidence type="ECO:0000256" key="6">
    <source>
        <dbReference type="ARBA" id="ARBA00022729"/>
    </source>
</evidence>
<keyword evidence="8 11" id="KW-1133">Transmembrane helix</keyword>
<dbReference type="InterPro" id="IPR046956">
    <property type="entry name" value="RLP23-like"/>
</dbReference>
<evidence type="ECO:0000256" key="12">
    <source>
        <dbReference type="SAM" id="SignalP"/>
    </source>
</evidence>
<dbReference type="PANTHER" id="PTHR48063:SF90">
    <property type="entry name" value="OS11G0565920 PROTEIN"/>
    <property type="match status" value="1"/>
</dbReference>
<comment type="similarity">
    <text evidence="2">Belongs to the RLP family.</text>
</comment>
<evidence type="ECO:0000256" key="7">
    <source>
        <dbReference type="ARBA" id="ARBA00022737"/>
    </source>
</evidence>
<evidence type="ECO:0000256" key="10">
    <source>
        <dbReference type="ARBA" id="ARBA00023180"/>
    </source>
</evidence>
<dbReference type="SUPFAM" id="SSF52058">
    <property type="entry name" value="L domain-like"/>
    <property type="match status" value="1"/>
</dbReference>
<evidence type="ECO:0000256" key="5">
    <source>
        <dbReference type="ARBA" id="ARBA00022692"/>
    </source>
</evidence>
<evidence type="ECO:0000256" key="3">
    <source>
        <dbReference type="ARBA" id="ARBA00022475"/>
    </source>
</evidence>
<keyword evidence="3" id="KW-1003">Cell membrane</keyword>
<name>A0A0K0F9F2_STRVS</name>
<feature type="transmembrane region" description="Helical" evidence="11">
    <location>
        <begin position="602"/>
        <end position="626"/>
    </location>
</feature>
<feature type="chain" id="PRO_5005329556" evidence="12">
    <location>
        <begin position="25"/>
        <end position="650"/>
    </location>
</feature>
<evidence type="ECO:0000313" key="14">
    <source>
        <dbReference type="WBParaSite" id="SVE_0545300.1"/>
    </source>
</evidence>
<keyword evidence="7" id="KW-0677">Repeat</keyword>
<dbReference type="InterPro" id="IPR001611">
    <property type="entry name" value="Leu-rich_rpt"/>
</dbReference>
<protein>
    <submittedName>
        <fullName evidence="14">Uncharacterized protein</fullName>
    </submittedName>
</protein>
<evidence type="ECO:0000256" key="9">
    <source>
        <dbReference type="ARBA" id="ARBA00023136"/>
    </source>
</evidence>
<dbReference type="Gene3D" id="3.80.10.10">
    <property type="entry name" value="Ribonuclease Inhibitor"/>
    <property type="match status" value="2"/>
</dbReference>
<feature type="signal peptide" evidence="12">
    <location>
        <begin position="1"/>
        <end position="24"/>
    </location>
</feature>
<dbReference type="Proteomes" id="UP000035680">
    <property type="component" value="Unassembled WGS sequence"/>
</dbReference>
<keyword evidence="6 12" id="KW-0732">Signal</keyword>
<evidence type="ECO:0000256" key="11">
    <source>
        <dbReference type="SAM" id="Phobius"/>
    </source>
</evidence>
<dbReference type="AlphaFoldDB" id="A0A0K0F9F2"/>